<dbReference type="Pfam" id="PF00027">
    <property type="entry name" value="cNMP_binding"/>
    <property type="match status" value="1"/>
</dbReference>
<reference evidence="2 3" key="1">
    <citation type="submission" date="2019-03" db="EMBL/GenBank/DDBJ databases">
        <title>San Antonio Military Medical Center submission to MRSN (WRAIR), pending publication.</title>
        <authorList>
            <person name="Blyth D.M."/>
            <person name="Mccarthy S.L."/>
            <person name="Schall S.E."/>
            <person name="Stam J.A."/>
            <person name="Ong A.C."/>
            <person name="Mcgann P.T."/>
        </authorList>
    </citation>
    <scope>NUCLEOTIDE SEQUENCE [LARGE SCALE GENOMIC DNA]</scope>
    <source>
        <strain evidence="2 3">MRSN571793</strain>
    </source>
</reference>
<dbReference type="PANTHER" id="PTHR24567:SF76">
    <property type="entry name" value="CYCLIC NUCLEOTIDE-BINDING DOMAIN PROTEIN"/>
    <property type="match status" value="1"/>
</dbReference>
<evidence type="ECO:0000259" key="1">
    <source>
        <dbReference type="PROSITE" id="PS50042"/>
    </source>
</evidence>
<dbReference type="EMBL" id="SOML01000002">
    <property type="protein sequence ID" value="TFD97940.1"/>
    <property type="molecule type" value="Genomic_DNA"/>
</dbReference>
<proteinExistence type="predicted"/>
<comment type="caution">
    <text evidence="2">The sequence shown here is derived from an EMBL/GenBank/DDBJ whole genome shotgun (WGS) entry which is preliminary data.</text>
</comment>
<dbReference type="AlphaFoldDB" id="A0A4Y8LA89"/>
<dbReference type="InterPro" id="IPR050397">
    <property type="entry name" value="Env_Response_Regulators"/>
</dbReference>
<dbReference type="InterPro" id="IPR000595">
    <property type="entry name" value="cNMP-bd_dom"/>
</dbReference>
<feature type="domain" description="Cyclic nucleotide-binding" evidence="1">
    <location>
        <begin position="21"/>
        <end position="115"/>
    </location>
</feature>
<dbReference type="PANTHER" id="PTHR24567">
    <property type="entry name" value="CRP FAMILY TRANSCRIPTIONAL REGULATORY PROTEIN"/>
    <property type="match status" value="1"/>
</dbReference>
<dbReference type="GO" id="GO:0003700">
    <property type="term" value="F:DNA-binding transcription factor activity"/>
    <property type="evidence" value="ECO:0007669"/>
    <property type="project" value="TreeGrafter"/>
</dbReference>
<evidence type="ECO:0000313" key="2">
    <source>
        <dbReference type="EMBL" id="TFD97940.1"/>
    </source>
</evidence>
<keyword evidence="3" id="KW-1185">Reference proteome</keyword>
<dbReference type="Gene3D" id="2.60.120.10">
    <property type="entry name" value="Jelly Rolls"/>
    <property type="match status" value="1"/>
</dbReference>
<dbReference type="GO" id="GO:0005829">
    <property type="term" value="C:cytosol"/>
    <property type="evidence" value="ECO:0007669"/>
    <property type="project" value="TreeGrafter"/>
</dbReference>
<name>A0A4Y8LA89_9BACT</name>
<dbReference type="STRING" id="1121485.GCA_000426485_02696"/>
<protein>
    <submittedName>
        <fullName evidence="2">Crp/Fnr family transcriptional regulator</fullName>
    </submittedName>
</protein>
<dbReference type="RefSeq" id="WP_134435685.1">
    <property type="nucleotide sequence ID" value="NZ_SOML01000002.1"/>
</dbReference>
<dbReference type="OrthoDB" id="680421at2"/>
<dbReference type="SUPFAM" id="SSF51206">
    <property type="entry name" value="cAMP-binding domain-like"/>
    <property type="match status" value="1"/>
</dbReference>
<dbReference type="InterPro" id="IPR014710">
    <property type="entry name" value="RmlC-like_jellyroll"/>
</dbReference>
<sequence length="191" mass="22483">MHEQLIKDISIKYKIQTQDIELCKKLFQPVLMPKNRILEEEGKIPQHLYYIVSGFMRLFYYNDNGDEVTIHINCPHGFFTSFSEFTNQIKALVNVETITECQLLRITKQDYDTLMRESSIWKDYGMYVLLDSMSYNEARSKDLATLTAEQRYLKLMNSHPDILQNVPLQYIASFLGIKPESLSRIRRSLIN</sequence>
<dbReference type="CDD" id="cd00038">
    <property type="entry name" value="CAP_ED"/>
    <property type="match status" value="1"/>
</dbReference>
<dbReference type="Proteomes" id="UP000297861">
    <property type="component" value="Unassembled WGS sequence"/>
</dbReference>
<accession>A0A4Y8LA89</accession>
<gene>
    <name evidence="2" type="ORF">E2605_04795</name>
</gene>
<organism evidence="2 3">
    <name type="scientific">Dysgonomonas capnocytophagoides</name>
    <dbReference type="NCBI Taxonomy" id="45254"/>
    <lineage>
        <taxon>Bacteria</taxon>
        <taxon>Pseudomonadati</taxon>
        <taxon>Bacteroidota</taxon>
        <taxon>Bacteroidia</taxon>
        <taxon>Bacteroidales</taxon>
        <taxon>Dysgonomonadaceae</taxon>
        <taxon>Dysgonomonas</taxon>
    </lineage>
</organism>
<dbReference type="PROSITE" id="PS50042">
    <property type="entry name" value="CNMP_BINDING_3"/>
    <property type="match status" value="1"/>
</dbReference>
<dbReference type="InterPro" id="IPR018490">
    <property type="entry name" value="cNMP-bd_dom_sf"/>
</dbReference>
<evidence type="ECO:0000313" key="3">
    <source>
        <dbReference type="Proteomes" id="UP000297861"/>
    </source>
</evidence>